<dbReference type="InterPro" id="IPR008266">
    <property type="entry name" value="Tyr_kinase_AS"/>
</dbReference>
<dbReference type="FunFam" id="1.10.510.10:FF:000974">
    <property type="entry name" value="Tyrosine-protein kinase"/>
    <property type="match status" value="1"/>
</dbReference>
<feature type="compositionally biased region" description="Low complexity" evidence="10">
    <location>
        <begin position="1116"/>
        <end position="1127"/>
    </location>
</feature>
<dbReference type="SMART" id="SM00219">
    <property type="entry name" value="TyrKc"/>
    <property type="match status" value="1"/>
</dbReference>
<feature type="transmembrane region" description="Helical" evidence="11">
    <location>
        <begin position="1188"/>
        <end position="1209"/>
    </location>
</feature>
<dbReference type="PROSITE" id="PS50001">
    <property type="entry name" value="SH2"/>
    <property type="match status" value="1"/>
</dbReference>
<protein>
    <recommendedName>
        <fullName evidence="9">Tyrosine-protein kinase</fullName>
        <ecNumber evidence="9">2.7.10.2</ecNumber>
    </recommendedName>
</protein>
<dbReference type="PRINTS" id="PR00109">
    <property type="entry name" value="TYRKINASE"/>
</dbReference>
<feature type="domain" description="Protein kinase" evidence="13">
    <location>
        <begin position="115"/>
        <end position="369"/>
    </location>
</feature>
<dbReference type="PROSITE" id="PS50011">
    <property type="entry name" value="PROTEIN_KINASE_DOM"/>
    <property type="match status" value="1"/>
</dbReference>
<keyword evidence="5 9" id="KW-0829">Tyrosine-protein kinase</keyword>
<dbReference type="PROSITE" id="PS00107">
    <property type="entry name" value="PROTEIN_KINASE_ATP"/>
    <property type="match status" value="1"/>
</dbReference>
<proteinExistence type="inferred from homology"/>
<keyword evidence="7" id="KW-0727">SH2 domain</keyword>
<dbReference type="SUPFAM" id="SSF56112">
    <property type="entry name" value="Protein kinase-like (PK-like)"/>
    <property type="match status" value="1"/>
</dbReference>
<feature type="region of interest" description="Disordered" evidence="10">
    <location>
        <begin position="1101"/>
        <end position="1127"/>
    </location>
</feature>
<keyword evidence="2 8" id="KW-0547">Nucleotide-binding</keyword>
<evidence type="ECO:0000256" key="7">
    <source>
        <dbReference type="PROSITE-ProRule" id="PRU00191"/>
    </source>
</evidence>
<dbReference type="AlphaFoldDB" id="A0A7E4VAE8"/>
<dbReference type="GO" id="GO:0004715">
    <property type="term" value="F:non-membrane spanning protein tyrosine kinase activity"/>
    <property type="evidence" value="ECO:0007669"/>
    <property type="project" value="UniProtKB-EC"/>
</dbReference>
<feature type="region of interest" description="Disordered" evidence="10">
    <location>
        <begin position="404"/>
        <end position="425"/>
    </location>
</feature>
<comment type="catalytic activity">
    <reaction evidence="6 9">
        <text>L-tyrosyl-[protein] + ATP = O-phospho-L-tyrosyl-[protein] + ADP + H(+)</text>
        <dbReference type="Rhea" id="RHEA:10596"/>
        <dbReference type="Rhea" id="RHEA-COMP:10136"/>
        <dbReference type="Rhea" id="RHEA-COMP:20101"/>
        <dbReference type="ChEBI" id="CHEBI:15378"/>
        <dbReference type="ChEBI" id="CHEBI:30616"/>
        <dbReference type="ChEBI" id="CHEBI:46858"/>
        <dbReference type="ChEBI" id="CHEBI:61978"/>
        <dbReference type="ChEBI" id="CHEBI:456216"/>
        <dbReference type="EC" id="2.7.10.2"/>
    </reaction>
</comment>
<dbReference type="Gene3D" id="1.10.510.10">
    <property type="entry name" value="Transferase(Phosphotransferase) domain 1"/>
    <property type="match status" value="1"/>
</dbReference>
<dbReference type="CDD" id="cd10361">
    <property type="entry name" value="SH2_Fps_family"/>
    <property type="match status" value="1"/>
</dbReference>
<dbReference type="InterPro" id="IPR035849">
    <property type="entry name" value="Fes/Fps/Fer_SH2"/>
</dbReference>
<evidence type="ECO:0000256" key="8">
    <source>
        <dbReference type="PROSITE-ProRule" id="PRU10141"/>
    </source>
</evidence>
<dbReference type="SMART" id="SM00252">
    <property type="entry name" value="SH2"/>
    <property type="match status" value="1"/>
</dbReference>
<dbReference type="CDD" id="cd00192">
    <property type="entry name" value="PTKc"/>
    <property type="match status" value="1"/>
</dbReference>
<dbReference type="SUPFAM" id="SSF55550">
    <property type="entry name" value="SH2 domain"/>
    <property type="match status" value="1"/>
</dbReference>
<evidence type="ECO:0000259" key="13">
    <source>
        <dbReference type="PROSITE" id="PS50011"/>
    </source>
</evidence>
<evidence type="ECO:0000256" key="9">
    <source>
        <dbReference type="RuleBase" id="RU362096"/>
    </source>
</evidence>
<evidence type="ECO:0000256" key="2">
    <source>
        <dbReference type="ARBA" id="ARBA00022741"/>
    </source>
</evidence>
<dbReference type="GO" id="GO:0005524">
    <property type="term" value="F:ATP binding"/>
    <property type="evidence" value="ECO:0007669"/>
    <property type="project" value="UniProtKB-UniRule"/>
</dbReference>
<feature type="domain" description="SH2" evidence="12">
    <location>
        <begin position="9"/>
        <end position="103"/>
    </location>
</feature>
<dbReference type="WBParaSite" id="Pan_g18053.t1">
    <property type="protein sequence ID" value="Pan_g18053.t1"/>
    <property type="gene ID" value="Pan_g18053"/>
</dbReference>
<dbReference type="InterPro" id="IPR050198">
    <property type="entry name" value="Non-receptor_tyrosine_kinases"/>
</dbReference>
<evidence type="ECO:0000256" key="11">
    <source>
        <dbReference type="SAM" id="Phobius"/>
    </source>
</evidence>
<dbReference type="InterPro" id="IPR001245">
    <property type="entry name" value="Ser-Thr/Tyr_kinase_cat_dom"/>
</dbReference>
<reference evidence="15" key="2">
    <citation type="submission" date="2020-10" db="UniProtKB">
        <authorList>
            <consortium name="WormBaseParasite"/>
        </authorList>
    </citation>
    <scope>IDENTIFICATION</scope>
</reference>
<evidence type="ECO:0000256" key="10">
    <source>
        <dbReference type="SAM" id="MobiDB-lite"/>
    </source>
</evidence>
<dbReference type="Pfam" id="PF07714">
    <property type="entry name" value="PK_Tyr_Ser-Thr"/>
    <property type="match status" value="1"/>
</dbReference>
<dbReference type="InterPro" id="IPR011009">
    <property type="entry name" value="Kinase-like_dom_sf"/>
</dbReference>
<feature type="compositionally biased region" description="Polar residues" evidence="10">
    <location>
        <begin position="676"/>
        <end position="687"/>
    </location>
</feature>
<feature type="binding site" evidence="8">
    <location>
        <position position="144"/>
    </location>
    <ligand>
        <name>ATP</name>
        <dbReference type="ChEBI" id="CHEBI:30616"/>
    </ligand>
</feature>
<dbReference type="InterPro" id="IPR017441">
    <property type="entry name" value="Protein_kinase_ATP_BS"/>
</dbReference>
<evidence type="ECO:0000256" key="3">
    <source>
        <dbReference type="ARBA" id="ARBA00022777"/>
    </source>
</evidence>
<dbReference type="Gene3D" id="3.30.505.10">
    <property type="entry name" value="SH2 domain"/>
    <property type="match status" value="1"/>
</dbReference>
<evidence type="ECO:0000256" key="6">
    <source>
        <dbReference type="ARBA" id="ARBA00051245"/>
    </source>
</evidence>
<dbReference type="Proteomes" id="UP000492821">
    <property type="component" value="Unassembled WGS sequence"/>
</dbReference>
<keyword evidence="3 9" id="KW-0418">Kinase</keyword>
<dbReference type="EC" id="2.7.10.2" evidence="9"/>
<feature type="compositionally biased region" description="Polar residues" evidence="10">
    <location>
        <begin position="1104"/>
        <end position="1115"/>
    </location>
</feature>
<keyword evidence="11" id="KW-0472">Membrane</keyword>
<dbReference type="InterPro" id="IPR036860">
    <property type="entry name" value="SH2_dom_sf"/>
</dbReference>
<feature type="region of interest" description="Disordered" evidence="10">
    <location>
        <begin position="621"/>
        <end position="642"/>
    </location>
</feature>
<evidence type="ECO:0000256" key="4">
    <source>
        <dbReference type="ARBA" id="ARBA00022840"/>
    </source>
</evidence>
<keyword evidence="14" id="KW-1185">Reference proteome</keyword>
<evidence type="ECO:0000313" key="15">
    <source>
        <dbReference type="WBParaSite" id="Pan_g18053.t1"/>
    </source>
</evidence>
<dbReference type="PROSITE" id="PS00109">
    <property type="entry name" value="PROTEIN_KINASE_TYR"/>
    <property type="match status" value="1"/>
</dbReference>
<keyword evidence="1 9" id="KW-0808">Transferase</keyword>
<evidence type="ECO:0000256" key="5">
    <source>
        <dbReference type="ARBA" id="ARBA00023137"/>
    </source>
</evidence>
<reference evidence="14" key="1">
    <citation type="journal article" date="2013" name="Genetics">
        <title>The draft genome and transcriptome of Panagrellus redivivus are shaped by the harsh demands of a free-living lifestyle.</title>
        <authorList>
            <person name="Srinivasan J."/>
            <person name="Dillman A.R."/>
            <person name="Macchietto M.G."/>
            <person name="Heikkinen L."/>
            <person name="Lakso M."/>
            <person name="Fracchia K.M."/>
            <person name="Antoshechkin I."/>
            <person name="Mortazavi A."/>
            <person name="Wong G."/>
            <person name="Sternberg P.W."/>
        </authorList>
    </citation>
    <scope>NUCLEOTIDE SEQUENCE [LARGE SCALE GENOMIC DNA]</scope>
    <source>
        <strain evidence="14">MT8872</strain>
    </source>
</reference>
<feature type="compositionally biased region" description="Polar residues" evidence="10">
    <location>
        <begin position="408"/>
        <end position="423"/>
    </location>
</feature>
<evidence type="ECO:0000256" key="1">
    <source>
        <dbReference type="ARBA" id="ARBA00022679"/>
    </source>
</evidence>
<evidence type="ECO:0000259" key="12">
    <source>
        <dbReference type="PROSITE" id="PS50001"/>
    </source>
</evidence>
<keyword evidence="11" id="KW-0812">Transmembrane</keyword>
<feature type="region of interest" description="Disordered" evidence="10">
    <location>
        <begin position="676"/>
        <end position="695"/>
    </location>
</feature>
<sequence length="1218" mass="136978">MADEHALPFFHGALLDEDADGFLTHEGDYLLQAKPDRRFGPPRLILAVRKGQRVRRIDMVKVDHNGYRFMGKTYTDLHQIINHYSAKPLELANGDTVILKRPIPKGKWSLIHKDIRLQKKIGSGAYGTVYKGIMVKDGRPIAVKRIDSDNKTDQALIDMMKEARVMQLYDHPNIVKFYGYIVDRTPYLLVMELCSDGAVEDKLRSVGRGISTNRRVDFSMQASRGLEYLHSKGCIHRDIATRNCLLHGTVLKLADFGMCRATTIYKIDLNKPQNVRWLAPEVWKSGETRFCTDVYAFAIMLWELFEIPYQTPYQQWPAYTVKERVMGGYRLPTPKDMPDAIIMLMKRCWDHDPSRRPTAPDVRRQLEIINQAYNEDDMRTGRMDVVEKENKSLVLTARSRSMMMAPTPTKSSGKGKDGNNNTAKGDKASMMRKIANFCLDLTHICEPLCNAVSAVPDAVLPPDSTRPSPKHVAKAVELSLTKEASSLHSLYLKTLFTSALLQNFFFSAVRVRETTEETSLPKKGGGAETMRKRSLGQKQSRWALISDFESVYGYCQWRGRAMAHVSENDAIRRQSKHKNDETTPVCGGIFFALLRWHYTRSRRRPLRKRLSRVLTYLQNDDDETEPTKTTATTTSSRKKSHAMPSVGVVVLASFFRLPPSSDSLLSACRCFRESTTDATPKSARQQSRGSRRHGTIRRRVRGAVVTTSSWVRDDAAGMDYERDPRAATTVATSSSTASASGRSTRRVARWPWWRAGLLVWHGASLVLACAAATATTTGVPSSKGAKMVRTAQHSSPTASNFDGFDGTTITATTTLRVNPLLRHRRFGNSDRQDPNQMCHVWTRHSPEDLCSRGRWSRLRHLRELSVFSKDCDANNIQLGELFRLDWPHIKSEEDLLSHTEHLKDGILGRDCLTTPAGSKDCRACFNRIDGAMREMDRAYDAFNDTLRRFDCMLAVDFSSATRPFSPNGTCDNCKMWYRKWLLVQLLDVWQEPPCINWCYYTQLACPHLAPAPHYSYAGHPSFVCRDLKIPSEASLKASSCNCFHPCDLERTRPEPPGWYEANKDRISRVHTYDFFASDDHCWARRRRCAFEHEVIASGVEGQHVPSTSTASNSITAGSSNASPSNSGSSNSASASLAGYVDEAPAELFNQLGAALFRETVAIATGDHRSSRSIDFAASSRSSSLSPSLSFILITNIAMFVVPWAFTPLVHHLIHAAPR</sequence>
<comment type="similarity">
    <text evidence="9">Belongs to the protein kinase superfamily. Tyr protein kinase family.</text>
</comment>
<keyword evidence="4 8" id="KW-0067">ATP-binding</keyword>
<accession>A0A7E4VAE8</accession>
<dbReference type="PANTHER" id="PTHR24418">
    <property type="entry name" value="TYROSINE-PROTEIN KINASE"/>
    <property type="match status" value="1"/>
</dbReference>
<dbReference type="InterPro" id="IPR000719">
    <property type="entry name" value="Prot_kinase_dom"/>
</dbReference>
<dbReference type="InterPro" id="IPR000980">
    <property type="entry name" value="SH2"/>
</dbReference>
<name>A0A7E4VAE8_PANRE</name>
<organism evidence="14 15">
    <name type="scientific">Panagrellus redivivus</name>
    <name type="common">Microworm</name>
    <dbReference type="NCBI Taxonomy" id="6233"/>
    <lineage>
        <taxon>Eukaryota</taxon>
        <taxon>Metazoa</taxon>
        <taxon>Ecdysozoa</taxon>
        <taxon>Nematoda</taxon>
        <taxon>Chromadorea</taxon>
        <taxon>Rhabditida</taxon>
        <taxon>Tylenchina</taxon>
        <taxon>Panagrolaimomorpha</taxon>
        <taxon>Panagrolaimoidea</taxon>
        <taxon>Panagrolaimidae</taxon>
        <taxon>Panagrellus</taxon>
    </lineage>
</organism>
<evidence type="ECO:0000313" key="14">
    <source>
        <dbReference type="Proteomes" id="UP000492821"/>
    </source>
</evidence>
<dbReference type="InterPro" id="IPR020635">
    <property type="entry name" value="Tyr_kinase_cat_dom"/>
</dbReference>
<keyword evidence="11" id="KW-1133">Transmembrane helix</keyword>